<gene>
    <name evidence="2" type="ORF">RhiirA4_485532</name>
</gene>
<keyword evidence="3" id="KW-1185">Reference proteome</keyword>
<organism evidence="2 3">
    <name type="scientific">Rhizophagus irregularis</name>
    <dbReference type="NCBI Taxonomy" id="588596"/>
    <lineage>
        <taxon>Eukaryota</taxon>
        <taxon>Fungi</taxon>
        <taxon>Fungi incertae sedis</taxon>
        <taxon>Mucoromycota</taxon>
        <taxon>Glomeromycotina</taxon>
        <taxon>Glomeromycetes</taxon>
        <taxon>Glomerales</taxon>
        <taxon>Glomeraceae</taxon>
        <taxon>Rhizophagus</taxon>
    </lineage>
</organism>
<name>A0A2I1HQ90_9GLOM</name>
<evidence type="ECO:0000313" key="2">
    <source>
        <dbReference type="EMBL" id="PKY61058.1"/>
    </source>
</evidence>
<dbReference type="Proteomes" id="UP000234323">
    <property type="component" value="Unassembled WGS sequence"/>
</dbReference>
<dbReference type="EMBL" id="LLXI01004891">
    <property type="protein sequence ID" value="PKY61058.1"/>
    <property type="molecule type" value="Genomic_DNA"/>
</dbReference>
<sequence length="160" mass="17862">MDGKVYLIKAGAYDSNDSTYLSDEEIVAQTYSTRRPASDDDLQDRPNKIRATDITSNDKNTSSSPSMDLDKNTASHALSSEPEFTPVSPKKKIFTLSFSIRENLNIAIDGKVLCDIREPEVSSNIKEFEESGRESERSDTEEFESSSIEEFEGSNTKESK</sequence>
<feature type="compositionally biased region" description="Acidic residues" evidence="1">
    <location>
        <begin position="141"/>
        <end position="152"/>
    </location>
</feature>
<feature type="compositionally biased region" description="Polar residues" evidence="1">
    <location>
        <begin position="53"/>
        <end position="67"/>
    </location>
</feature>
<feature type="non-terminal residue" evidence="2">
    <location>
        <position position="160"/>
    </location>
</feature>
<evidence type="ECO:0000256" key="1">
    <source>
        <dbReference type="SAM" id="MobiDB-lite"/>
    </source>
</evidence>
<dbReference type="AlphaFoldDB" id="A0A2I1HQ90"/>
<proteinExistence type="predicted"/>
<feature type="compositionally biased region" description="Basic and acidic residues" evidence="1">
    <location>
        <begin position="120"/>
        <end position="140"/>
    </location>
</feature>
<feature type="region of interest" description="Disordered" evidence="1">
    <location>
        <begin position="31"/>
        <end position="88"/>
    </location>
</feature>
<accession>A0A2I1HQ90</accession>
<evidence type="ECO:0000313" key="3">
    <source>
        <dbReference type="Proteomes" id="UP000234323"/>
    </source>
</evidence>
<reference evidence="2 3" key="1">
    <citation type="submission" date="2015-10" db="EMBL/GenBank/DDBJ databases">
        <title>Genome analyses suggest a sexual origin of heterokaryosis in a supposedly ancient asexual fungus.</title>
        <authorList>
            <person name="Ropars J."/>
            <person name="Sedzielewska K."/>
            <person name="Noel J."/>
            <person name="Charron P."/>
            <person name="Farinelli L."/>
            <person name="Marton T."/>
            <person name="Kruger M."/>
            <person name="Pelin A."/>
            <person name="Brachmann A."/>
            <person name="Corradi N."/>
        </authorList>
    </citation>
    <scope>NUCLEOTIDE SEQUENCE [LARGE SCALE GENOMIC DNA]</scope>
    <source>
        <strain evidence="2 3">A4</strain>
    </source>
</reference>
<comment type="caution">
    <text evidence="2">The sequence shown here is derived from an EMBL/GenBank/DDBJ whole genome shotgun (WGS) entry which is preliminary data.</text>
</comment>
<feature type="region of interest" description="Disordered" evidence="1">
    <location>
        <begin position="120"/>
        <end position="160"/>
    </location>
</feature>
<protein>
    <submittedName>
        <fullName evidence="2">Uncharacterized protein</fullName>
    </submittedName>
</protein>